<evidence type="ECO:0000313" key="2">
    <source>
        <dbReference type="Proteomes" id="UP000760494"/>
    </source>
</evidence>
<dbReference type="AlphaFoldDB" id="A0A5Q3DBY7"/>
<dbReference type="Proteomes" id="UP000760494">
    <property type="component" value="Unassembled WGS sequence"/>
</dbReference>
<protein>
    <submittedName>
        <fullName evidence="1">Uncharacterized protein</fullName>
    </submittedName>
</protein>
<reference evidence="1" key="1">
    <citation type="submission" date="2019-05" db="EMBL/GenBank/DDBJ databases">
        <authorList>
            <person name="Piombo E."/>
        </authorList>
    </citation>
    <scope>NUCLEOTIDE SEQUENCE</scope>
    <source>
        <strain evidence="1">C2S</strain>
    </source>
</reference>
<organism evidence="1 2">
    <name type="scientific">Fusarium fujikuroi</name>
    <name type="common">Bakanae and foot rot disease fungus</name>
    <name type="synonym">Gibberella fujikuroi</name>
    <dbReference type="NCBI Taxonomy" id="5127"/>
    <lineage>
        <taxon>Eukaryota</taxon>
        <taxon>Fungi</taxon>
        <taxon>Dikarya</taxon>
        <taxon>Ascomycota</taxon>
        <taxon>Pezizomycotina</taxon>
        <taxon>Sordariomycetes</taxon>
        <taxon>Hypocreomycetidae</taxon>
        <taxon>Hypocreales</taxon>
        <taxon>Nectriaceae</taxon>
        <taxon>Fusarium</taxon>
        <taxon>Fusarium fujikuroi species complex</taxon>
    </lineage>
</organism>
<comment type="caution">
    <text evidence="1">The sequence shown here is derived from an EMBL/GenBank/DDBJ whole genome shotgun (WGS) entry which is preliminary data.</text>
</comment>
<name>A0A5Q3DBY7_FUSFU</name>
<accession>A0A5Q3DBY7</accession>
<gene>
    <name evidence="1" type="ORF">C2S_7928</name>
</gene>
<evidence type="ECO:0000313" key="1">
    <source>
        <dbReference type="EMBL" id="VTT70367.1"/>
    </source>
</evidence>
<sequence length="287" mass="32132">MQVPSPGPESQILLPLLFVCLILVCMLCTSCLILVIIVVKFTIQTQRGPLVETNAKDNKQDSKDKVKEQIEKTIKKLVAPVQSISQSAQDHLPKNLFKHQHNPQSPHPTPNMSSHTQHLVAVATPEANTILFQVNDKYELCLYESSTPVENDEQPYDFRTIKVNGAPVKVNNGIPVIAAVAFSVSSYCGGEAQVRVYFVDRDNDYLRELQRSGGKSKPWTVGRTFNLRNYRIAKGSGLTANVFQQESKDKFAIKIYYQESSDDIYADVVYNIVGSDNWTTRPNVTQA</sequence>
<dbReference type="Gene3D" id="2.120.10.70">
    <property type="entry name" value="Fucose-specific lectin"/>
    <property type="match status" value="1"/>
</dbReference>
<dbReference type="EMBL" id="CABFJX010000290">
    <property type="protein sequence ID" value="VTT70367.1"/>
    <property type="molecule type" value="Genomic_DNA"/>
</dbReference>
<proteinExistence type="predicted"/>